<dbReference type="InParanoid" id="H3AEC7"/>
<proteinExistence type="predicted"/>
<organism evidence="1 2">
    <name type="scientific">Latimeria chalumnae</name>
    <name type="common">Coelacanth</name>
    <dbReference type="NCBI Taxonomy" id="7897"/>
    <lineage>
        <taxon>Eukaryota</taxon>
        <taxon>Metazoa</taxon>
        <taxon>Chordata</taxon>
        <taxon>Craniata</taxon>
        <taxon>Vertebrata</taxon>
        <taxon>Euteleostomi</taxon>
        <taxon>Coelacanthiformes</taxon>
        <taxon>Coelacanthidae</taxon>
        <taxon>Latimeria</taxon>
    </lineage>
</organism>
<reference evidence="2" key="1">
    <citation type="submission" date="2011-08" db="EMBL/GenBank/DDBJ databases">
        <title>The draft genome of Latimeria chalumnae.</title>
        <authorList>
            <person name="Di Palma F."/>
            <person name="Alfoldi J."/>
            <person name="Johnson J."/>
            <person name="Berlin A."/>
            <person name="Gnerre S."/>
            <person name="Jaffe D."/>
            <person name="MacCallum I."/>
            <person name="Young S."/>
            <person name="Walker B.J."/>
            <person name="Lander E."/>
            <person name="Lindblad-Toh K."/>
        </authorList>
    </citation>
    <scope>NUCLEOTIDE SEQUENCE [LARGE SCALE GENOMIC DNA]</scope>
    <source>
        <strain evidence="2">Wild caught</strain>
    </source>
</reference>
<evidence type="ECO:0008006" key="3">
    <source>
        <dbReference type="Google" id="ProtNLM"/>
    </source>
</evidence>
<dbReference type="Proteomes" id="UP000008672">
    <property type="component" value="Unassembled WGS sequence"/>
</dbReference>
<dbReference type="SUPFAM" id="SSF56219">
    <property type="entry name" value="DNase I-like"/>
    <property type="match status" value="1"/>
</dbReference>
<protein>
    <recommendedName>
        <fullName evidence="3">Endonuclease/exonuclease/phosphatase domain-containing protein</fullName>
    </recommendedName>
</protein>
<dbReference type="Ensembl" id="ENSLACT00000008064.1">
    <property type="protein sequence ID" value="ENSLACP00000007998.1"/>
    <property type="gene ID" value="ENSLACG00000007079.1"/>
</dbReference>
<name>H3AEC7_LATCH</name>
<dbReference type="Gene3D" id="3.60.10.10">
    <property type="entry name" value="Endonuclease/exonuclease/phosphatase"/>
    <property type="match status" value="1"/>
</dbReference>
<accession>H3AEC7</accession>
<evidence type="ECO:0000313" key="2">
    <source>
        <dbReference type="Proteomes" id="UP000008672"/>
    </source>
</evidence>
<reference evidence="1" key="3">
    <citation type="submission" date="2025-09" db="UniProtKB">
        <authorList>
            <consortium name="Ensembl"/>
        </authorList>
    </citation>
    <scope>IDENTIFICATION</scope>
</reference>
<dbReference type="GeneTree" id="ENSGT00940000164503"/>
<dbReference type="STRING" id="7897.ENSLACP00000007998"/>
<dbReference type="InterPro" id="IPR036691">
    <property type="entry name" value="Endo/exonu/phosph_ase_sf"/>
</dbReference>
<evidence type="ECO:0000313" key="1">
    <source>
        <dbReference type="Ensembl" id="ENSLACP00000007998.1"/>
    </source>
</evidence>
<reference evidence="1" key="2">
    <citation type="submission" date="2025-08" db="UniProtKB">
        <authorList>
            <consortium name="Ensembl"/>
        </authorList>
    </citation>
    <scope>IDENTIFICATION</scope>
</reference>
<dbReference type="EMBL" id="AFYH01090126">
    <property type="status" value="NOT_ANNOTATED_CDS"/>
    <property type="molecule type" value="Genomic_DNA"/>
</dbReference>
<dbReference type="AlphaFoldDB" id="H3AEC7"/>
<sequence length="419" mass="47166">VVEFNINAYTQSYIHSTCIVFCRSVHMEILLLSRGINPVKVVSNPRKNLDQDRWAMYSNPHLTPKKGGVLISKSVPFSELKVESDDEGGYMIVSCLLRGVEVTLASIYAPTGNPVSLFTDLAVSLSQHPSNRIILGGDWNGVWDPFVDKTDPVSSSDLFIARGLREVSHLATIDVVEVSILNKILSDHSPVQMLYLHDPHLQKHISWRLNNSLLKDDGLLNNLKNEIQNENSVDSYLTIWDAFKATIRGWLISQASGQKTWKDLEVELTKLESLHKANLDDLELLGELKNMQIKIQDHINQKIELALFRAKNHYYAKGDKAGKLLAYRLHKFEMVNQISEIKDSNNKPDGIVSEFHLFYSHLCTSDTNCSDEDLGTFLDNIYLGSLTSEGQVELGKPIQIEEIKHAIKEMPFGKAPGDD</sequence>
<dbReference type="HOGENOM" id="CLU_000680_2_0_1"/>
<keyword evidence="2" id="KW-1185">Reference proteome</keyword>